<keyword evidence="4 6" id="KW-0964">Secreted</keyword>
<evidence type="ECO:0000256" key="2">
    <source>
        <dbReference type="ARBA" id="ARBA00010446"/>
    </source>
</evidence>
<comment type="similarity">
    <text evidence="2 6">Belongs to the fungal hydrophobin family.</text>
</comment>
<evidence type="ECO:0000256" key="4">
    <source>
        <dbReference type="ARBA" id="ARBA00022525"/>
    </source>
</evidence>
<dbReference type="Proteomes" id="UP000030669">
    <property type="component" value="Unassembled WGS sequence"/>
</dbReference>
<dbReference type="KEGG" id="gtr:GLOTRDRAFT_45987"/>
<proteinExistence type="inferred from homology"/>
<sequence>GQCSTGTQQCCDNVTTADDPDAAALISLLGITIADPTTPLGLGCTALPAVGCQDSTPVCCENNNYNGLVNIGCVAINV</sequence>
<evidence type="ECO:0000256" key="5">
    <source>
        <dbReference type="ARBA" id="ARBA00023157"/>
    </source>
</evidence>
<protein>
    <recommendedName>
        <fullName evidence="6">Hydrophobin</fullName>
    </recommendedName>
</protein>
<accession>S7RG52</accession>
<evidence type="ECO:0000313" key="8">
    <source>
        <dbReference type="Proteomes" id="UP000030669"/>
    </source>
</evidence>
<dbReference type="Pfam" id="PF01185">
    <property type="entry name" value="Hydrophobin"/>
    <property type="match status" value="1"/>
</dbReference>
<keyword evidence="5 6" id="KW-1015">Disulfide bond</keyword>
<dbReference type="HOGENOM" id="CLU_105134_2_2_1"/>
<dbReference type="EMBL" id="KB469306">
    <property type="protein sequence ID" value="EPQ53210.1"/>
    <property type="molecule type" value="Genomic_DNA"/>
</dbReference>
<keyword evidence="8" id="KW-1185">Reference proteome</keyword>
<dbReference type="RefSeq" id="XP_007868205.1">
    <property type="nucleotide sequence ID" value="XM_007870014.1"/>
</dbReference>
<keyword evidence="6" id="KW-0732">Signal</keyword>
<dbReference type="InterPro" id="IPR001338">
    <property type="entry name" value="Class_I_Hydrophobin"/>
</dbReference>
<dbReference type="GO" id="GO:0009277">
    <property type="term" value="C:fungal-type cell wall"/>
    <property type="evidence" value="ECO:0007669"/>
    <property type="project" value="InterPro"/>
</dbReference>
<evidence type="ECO:0000256" key="1">
    <source>
        <dbReference type="ARBA" id="ARBA00004191"/>
    </source>
</evidence>
<organism evidence="7 8">
    <name type="scientific">Gloeophyllum trabeum (strain ATCC 11539 / FP-39264 / Madison 617)</name>
    <name type="common">Brown rot fungus</name>
    <dbReference type="NCBI Taxonomy" id="670483"/>
    <lineage>
        <taxon>Eukaryota</taxon>
        <taxon>Fungi</taxon>
        <taxon>Dikarya</taxon>
        <taxon>Basidiomycota</taxon>
        <taxon>Agaricomycotina</taxon>
        <taxon>Agaricomycetes</taxon>
        <taxon>Gloeophyllales</taxon>
        <taxon>Gloeophyllaceae</taxon>
        <taxon>Gloeophyllum</taxon>
    </lineage>
</organism>
<dbReference type="CDD" id="cd23507">
    <property type="entry name" value="hydrophobin_I"/>
    <property type="match status" value="1"/>
</dbReference>
<evidence type="ECO:0000256" key="6">
    <source>
        <dbReference type="RuleBase" id="RU365009"/>
    </source>
</evidence>
<reference evidence="7 8" key="1">
    <citation type="journal article" date="2012" name="Science">
        <title>The Paleozoic origin of enzymatic lignin decomposition reconstructed from 31 fungal genomes.</title>
        <authorList>
            <person name="Floudas D."/>
            <person name="Binder M."/>
            <person name="Riley R."/>
            <person name="Barry K."/>
            <person name="Blanchette R.A."/>
            <person name="Henrissat B."/>
            <person name="Martinez A.T."/>
            <person name="Otillar R."/>
            <person name="Spatafora J.W."/>
            <person name="Yadav J.S."/>
            <person name="Aerts A."/>
            <person name="Benoit I."/>
            <person name="Boyd A."/>
            <person name="Carlson A."/>
            <person name="Copeland A."/>
            <person name="Coutinho P.M."/>
            <person name="de Vries R.P."/>
            <person name="Ferreira P."/>
            <person name="Findley K."/>
            <person name="Foster B."/>
            <person name="Gaskell J."/>
            <person name="Glotzer D."/>
            <person name="Gorecki P."/>
            <person name="Heitman J."/>
            <person name="Hesse C."/>
            <person name="Hori C."/>
            <person name="Igarashi K."/>
            <person name="Jurgens J.A."/>
            <person name="Kallen N."/>
            <person name="Kersten P."/>
            <person name="Kohler A."/>
            <person name="Kuees U."/>
            <person name="Kumar T.K.A."/>
            <person name="Kuo A."/>
            <person name="LaButti K."/>
            <person name="Larrondo L.F."/>
            <person name="Lindquist E."/>
            <person name="Ling A."/>
            <person name="Lombard V."/>
            <person name="Lucas S."/>
            <person name="Lundell T."/>
            <person name="Martin R."/>
            <person name="McLaughlin D.J."/>
            <person name="Morgenstern I."/>
            <person name="Morin E."/>
            <person name="Murat C."/>
            <person name="Nagy L.G."/>
            <person name="Nolan M."/>
            <person name="Ohm R.A."/>
            <person name="Patyshakuliyeva A."/>
            <person name="Rokas A."/>
            <person name="Ruiz-Duenas F.J."/>
            <person name="Sabat G."/>
            <person name="Salamov A."/>
            <person name="Samejima M."/>
            <person name="Schmutz J."/>
            <person name="Slot J.C."/>
            <person name="St John F."/>
            <person name="Stenlid J."/>
            <person name="Sun H."/>
            <person name="Sun S."/>
            <person name="Syed K."/>
            <person name="Tsang A."/>
            <person name="Wiebenga A."/>
            <person name="Young D."/>
            <person name="Pisabarro A."/>
            <person name="Eastwood D.C."/>
            <person name="Martin F."/>
            <person name="Cullen D."/>
            <person name="Grigoriev I.V."/>
            <person name="Hibbett D.S."/>
        </authorList>
    </citation>
    <scope>NUCLEOTIDE SEQUENCE [LARGE SCALE GENOMIC DNA]</scope>
    <source>
        <strain evidence="7 8">ATCC 11539</strain>
    </source>
</reference>
<dbReference type="STRING" id="670483.S7RG52"/>
<feature type="non-terminal residue" evidence="7">
    <location>
        <position position="1"/>
    </location>
</feature>
<name>S7RG52_GLOTA</name>
<dbReference type="OMA" id="QCCNTIE"/>
<dbReference type="OrthoDB" id="4225815at2759"/>
<gene>
    <name evidence="7" type="ORF">GLOTRDRAFT_45987</name>
</gene>
<dbReference type="GeneID" id="19306385"/>
<dbReference type="AlphaFoldDB" id="S7RG52"/>
<evidence type="ECO:0000256" key="3">
    <source>
        <dbReference type="ARBA" id="ARBA00022512"/>
    </source>
</evidence>
<evidence type="ECO:0000313" key="7">
    <source>
        <dbReference type="EMBL" id="EPQ53210.1"/>
    </source>
</evidence>
<dbReference type="GO" id="GO:0005199">
    <property type="term" value="F:structural constituent of cell wall"/>
    <property type="evidence" value="ECO:0007669"/>
    <property type="project" value="InterPro"/>
</dbReference>
<dbReference type="SMART" id="SM00075">
    <property type="entry name" value="HYDRO"/>
    <property type="match status" value="1"/>
</dbReference>
<comment type="subcellular location">
    <subcellularLocation>
        <location evidence="1 6">Secreted</location>
        <location evidence="1 6">Cell wall</location>
    </subcellularLocation>
</comment>
<keyword evidence="3 6" id="KW-0134">Cell wall</keyword>